<dbReference type="RefSeq" id="WP_068704903.1">
    <property type="nucleotide sequence ID" value="NZ_BDCR01000004.1"/>
</dbReference>
<comment type="caution">
    <text evidence="4">The sequence shown here is derived from an EMBL/GenBank/DDBJ whole genome shotgun (WGS) entry which is preliminary data.</text>
</comment>
<dbReference type="AlphaFoldDB" id="A0A171ADH9"/>
<evidence type="ECO:0000313" key="5">
    <source>
        <dbReference type="Proteomes" id="UP000076586"/>
    </source>
</evidence>
<accession>A0A171ADH9</accession>
<dbReference type="Gene3D" id="3.40.50.360">
    <property type="match status" value="1"/>
</dbReference>
<dbReference type="InterPro" id="IPR005025">
    <property type="entry name" value="FMN_Rdtase-like_dom"/>
</dbReference>
<dbReference type="Proteomes" id="UP000076586">
    <property type="component" value="Unassembled WGS sequence"/>
</dbReference>
<keyword evidence="2" id="KW-0288">FMN</keyword>
<name>A0A171ADH9_9BACT</name>
<evidence type="ECO:0000259" key="3">
    <source>
        <dbReference type="Pfam" id="PF03358"/>
    </source>
</evidence>
<reference evidence="5" key="1">
    <citation type="submission" date="2016-04" db="EMBL/GenBank/DDBJ databases">
        <title>Draft genome sequence of Paludibacter jiangxiensis strain NM7.</title>
        <authorList>
            <person name="Qiu Y."/>
            <person name="Matsuura N."/>
            <person name="Ohashi A."/>
            <person name="Tourlousse M.D."/>
            <person name="Sekiguchi Y."/>
        </authorList>
    </citation>
    <scope>NUCLEOTIDE SEQUENCE [LARGE SCALE GENOMIC DNA]</scope>
    <source>
        <strain evidence="5">NM7</strain>
    </source>
</reference>
<evidence type="ECO:0000256" key="2">
    <source>
        <dbReference type="ARBA" id="ARBA00022643"/>
    </source>
</evidence>
<dbReference type="PANTHER" id="PTHR43278">
    <property type="entry name" value="NAD(P)H-DEPENDENT FMN-CONTAINING OXIDOREDUCTASE YWQN-RELATED"/>
    <property type="match status" value="1"/>
</dbReference>
<feature type="domain" description="NADPH-dependent FMN reductase-like" evidence="3">
    <location>
        <begin position="3"/>
        <end position="126"/>
    </location>
</feature>
<sequence length="177" mass="19550">MKKVLVLSGSPRKGGNSDLLCDRLMKGAQSAGHQTEKIYVKDKNIHYCTGCGACYDKRVCSQKDDMTEVLAKMIDADVIVMATPVYFYSLNGQIKTLIDRCCARYTEISNKEFCFIMTAADGNKSSLERTLESFRGFTDCLDGATEKGVIYGTGVWQKGEVKGKTVMDEAYRMGASL</sequence>
<dbReference type="InterPro" id="IPR029039">
    <property type="entry name" value="Flavoprotein-like_sf"/>
</dbReference>
<reference evidence="5" key="2">
    <citation type="journal article" date="2017" name="Genome Announc.">
        <title>Draft genome sequence of Paludibacter jiangxiensis NM7(T), a propionate-producing fermentative bacterium.</title>
        <authorList>
            <person name="Qiu Y.-L."/>
            <person name="Tourlousse D.M."/>
            <person name="Matsuura N."/>
            <person name="Ohashi A."/>
            <person name="Sekiguchi Y."/>
        </authorList>
    </citation>
    <scope>NUCLEOTIDE SEQUENCE [LARGE SCALE GENOMIC DNA]</scope>
    <source>
        <strain evidence="5">NM7</strain>
    </source>
</reference>
<dbReference type="OrthoDB" id="9805976at2"/>
<evidence type="ECO:0000256" key="1">
    <source>
        <dbReference type="ARBA" id="ARBA00022630"/>
    </source>
</evidence>
<dbReference type="SUPFAM" id="SSF52218">
    <property type="entry name" value="Flavoproteins"/>
    <property type="match status" value="1"/>
</dbReference>
<keyword evidence="5" id="KW-1185">Reference proteome</keyword>
<dbReference type="PANTHER" id="PTHR43278:SF4">
    <property type="entry name" value="NAD(P)H-DEPENDENT FMN-CONTAINING OXIDOREDUCTASE YWQN-RELATED"/>
    <property type="match status" value="1"/>
</dbReference>
<evidence type="ECO:0000313" key="4">
    <source>
        <dbReference type="EMBL" id="GAT63561.1"/>
    </source>
</evidence>
<proteinExistence type="predicted"/>
<keyword evidence="1" id="KW-0285">Flavoprotein</keyword>
<gene>
    <name evidence="4" type="ORF">PJIAN_4100</name>
</gene>
<dbReference type="InterPro" id="IPR051796">
    <property type="entry name" value="ISF_SsuE-like"/>
</dbReference>
<protein>
    <submittedName>
        <fullName evidence="4">Multimeric flavodoxin WrbA</fullName>
    </submittedName>
</protein>
<organism evidence="4 5">
    <name type="scientific">Paludibacter jiangxiensis</name>
    <dbReference type="NCBI Taxonomy" id="681398"/>
    <lineage>
        <taxon>Bacteria</taxon>
        <taxon>Pseudomonadati</taxon>
        <taxon>Bacteroidota</taxon>
        <taxon>Bacteroidia</taxon>
        <taxon>Bacteroidales</taxon>
        <taxon>Paludibacteraceae</taxon>
        <taxon>Paludibacter</taxon>
    </lineage>
</organism>
<dbReference type="GO" id="GO:0016491">
    <property type="term" value="F:oxidoreductase activity"/>
    <property type="evidence" value="ECO:0007669"/>
    <property type="project" value="InterPro"/>
</dbReference>
<dbReference type="Pfam" id="PF03358">
    <property type="entry name" value="FMN_red"/>
    <property type="match status" value="1"/>
</dbReference>
<dbReference type="EMBL" id="BDCR01000004">
    <property type="protein sequence ID" value="GAT63561.1"/>
    <property type="molecule type" value="Genomic_DNA"/>
</dbReference>
<dbReference type="STRING" id="681398.PJIAN_4100"/>